<dbReference type="PANTHER" id="PTHR32166">
    <property type="entry name" value="OSJNBA0013A04.12 PROTEIN"/>
    <property type="match status" value="1"/>
</dbReference>
<dbReference type="Proteomes" id="UP001152523">
    <property type="component" value="Unassembled WGS sequence"/>
</dbReference>
<dbReference type="EMBL" id="CAMAPF010000150">
    <property type="protein sequence ID" value="CAH9109405.1"/>
    <property type="molecule type" value="Genomic_DNA"/>
</dbReference>
<gene>
    <name evidence="4" type="ORF">CEPIT_LOCUS18710</name>
</gene>
<dbReference type="AlphaFoldDB" id="A0AAV0DWR8"/>
<protein>
    <recommendedName>
        <fullName evidence="6">DUF659 domain-containing protein</fullName>
    </recommendedName>
</protein>
<dbReference type="InterPro" id="IPR007021">
    <property type="entry name" value="DUF659"/>
</dbReference>
<dbReference type="InterPro" id="IPR012337">
    <property type="entry name" value="RNaseH-like_sf"/>
</dbReference>
<feature type="domain" description="HAT C-terminal dimerisation" evidence="3">
    <location>
        <begin position="334"/>
        <end position="407"/>
    </location>
</feature>
<evidence type="ECO:0000313" key="5">
    <source>
        <dbReference type="Proteomes" id="UP001152523"/>
    </source>
</evidence>
<dbReference type="SUPFAM" id="SSF53098">
    <property type="entry name" value="Ribonuclease H-like"/>
    <property type="match status" value="1"/>
</dbReference>
<proteinExistence type="predicted"/>
<feature type="region of interest" description="Disordered" evidence="1">
    <location>
        <begin position="464"/>
        <end position="518"/>
    </location>
</feature>
<keyword evidence="5" id="KW-1185">Reference proteome</keyword>
<evidence type="ECO:0000313" key="4">
    <source>
        <dbReference type="EMBL" id="CAH9109405.1"/>
    </source>
</evidence>
<evidence type="ECO:0000259" key="3">
    <source>
        <dbReference type="Pfam" id="PF05699"/>
    </source>
</evidence>
<feature type="compositionally biased region" description="Acidic residues" evidence="1">
    <location>
        <begin position="474"/>
        <end position="518"/>
    </location>
</feature>
<evidence type="ECO:0000259" key="2">
    <source>
        <dbReference type="Pfam" id="PF04937"/>
    </source>
</evidence>
<accession>A0AAV0DWR8</accession>
<dbReference type="Pfam" id="PF05699">
    <property type="entry name" value="Dimer_Tnp_hAT"/>
    <property type="match status" value="1"/>
</dbReference>
<reference evidence="4" key="1">
    <citation type="submission" date="2022-07" db="EMBL/GenBank/DDBJ databases">
        <authorList>
            <person name="Macas J."/>
            <person name="Novak P."/>
            <person name="Neumann P."/>
        </authorList>
    </citation>
    <scope>NUCLEOTIDE SEQUENCE</scope>
</reference>
<name>A0AAV0DWR8_9ASTE</name>
<dbReference type="PANTHER" id="PTHR32166:SF74">
    <property type="entry name" value="OS05G0256350 PROTEIN"/>
    <property type="match status" value="1"/>
</dbReference>
<organism evidence="4 5">
    <name type="scientific">Cuscuta epithymum</name>
    <dbReference type="NCBI Taxonomy" id="186058"/>
    <lineage>
        <taxon>Eukaryota</taxon>
        <taxon>Viridiplantae</taxon>
        <taxon>Streptophyta</taxon>
        <taxon>Embryophyta</taxon>
        <taxon>Tracheophyta</taxon>
        <taxon>Spermatophyta</taxon>
        <taxon>Magnoliopsida</taxon>
        <taxon>eudicotyledons</taxon>
        <taxon>Gunneridae</taxon>
        <taxon>Pentapetalae</taxon>
        <taxon>asterids</taxon>
        <taxon>lamiids</taxon>
        <taxon>Solanales</taxon>
        <taxon>Convolvulaceae</taxon>
        <taxon>Cuscuteae</taxon>
        <taxon>Cuscuta</taxon>
        <taxon>Cuscuta subgen. Cuscuta</taxon>
    </lineage>
</organism>
<sequence length="518" mass="59683">MSDGWQDKRHRTLVNLCVNSSKGTVFMKAVDASSYKKTGEALFKLFDEWIKEIGPQSVIQVVTDNAKNYGLAKKKIEQRYPHIFTTGCATHCLDLVLEDFSKKMPIVRRTVKTAQGITTYIYSHTIVHNLMKEFTKGRELVRPAATRFATNFLTLQSLLTQKHALRQMFASPKWYESEFAKTTEGKSCFESIYRQSFWRSVAYVMKISLPVVKVLRITDGEVPPMGFIYEAMERAKLGIKNTLGGKEEKYMPLWKIIDKRWNENLHSPLHAAGYYLNPQFFYPNSRRILGDEEVCDGFIKCVENMLPTSIGESVEFSTEISNYTNARGSFRTNMAMNNRDKQPLVDWWLANGSSSPTLQHLAVRILSLTCSASGCERKWSAFENVQTKKRTRLLPKKMNDLVYIRQNQRLQDQAFRKMKICLEDIDDCNEWIDEAAEQNEMENWDVVEEVVGVNEANHITRATTTRASTLQLHDEEEMEETAEAEETDEVEDPSDDELNEDDVPLLSDSDQEDEEWDD</sequence>
<comment type="caution">
    <text evidence="4">The sequence shown here is derived from an EMBL/GenBank/DDBJ whole genome shotgun (WGS) entry which is preliminary data.</text>
</comment>
<dbReference type="InterPro" id="IPR008906">
    <property type="entry name" value="HATC_C_dom"/>
</dbReference>
<dbReference type="GO" id="GO:0046983">
    <property type="term" value="F:protein dimerization activity"/>
    <property type="evidence" value="ECO:0007669"/>
    <property type="project" value="InterPro"/>
</dbReference>
<dbReference type="Pfam" id="PF04937">
    <property type="entry name" value="DUF659"/>
    <property type="match status" value="1"/>
</dbReference>
<evidence type="ECO:0008006" key="6">
    <source>
        <dbReference type="Google" id="ProtNLM"/>
    </source>
</evidence>
<evidence type="ECO:0000256" key="1">
    <source>
        <dbReference type="SAM" id="MobiDB-lite"/>
    </source>
</evidence>
<feature type="domain" description="DUF659" evidence="2">
    <location>
        <begin position="1"/>
        <end position="117"/>
    </location>
</feature>